<gene>
    <name evidence="1" type="ORF">BaRGS_00010569</name>
</gene>
<comment type="caution">
    <text evidence="1">The sequence shown here is derived from an EMBL/GenBank/DDBJ whole genome shotgun (WGS) entry which is preliminary data.</text>
</comment>
<proteinExistence type="predicted"/>
<dbReference type="Proteomes" id="UP001519460">
    <property type="component" value="Unassembled WGS sequence"/>
</dbReference>
<accession>A0ABD0LH76</accession>
<evidence type="ECO:0000313" key="2">
    <source>
        <dbReference type="Proteomes" id="UP001519460"/>
    </source>
</evidence>
<dbReference type="AlphaFoldDB" id="A0ABD0LH76"/>
<evidence type="ECO:0000313" key="1">
    <source>
        <dbReference type="EMBL" id="KAK7498309.1"/>
    </source>
</evidence>
<organism evidence="1 2">
    <name type="scientific">Batillaria attramentaria</name>
    <dbReference type="NCBI Taxonomy" id="370345"/>
    <lineage>
        <taxon>Eukaryota</taxon>
        <taxon>Metazoa</taxon>
        <taxon>Spiralia</taxon>
        <taxon>Lophotrochozoa</taxon>
        <taxon>Mollusca</taxon>
        <taxon>Gastropoda</taxon>
        <taxon>Caenogastropoda</taxon>
        <taxon>Sorbeoconcha</taxon>
        <taxon>Cerithioidea</taxon>
        <taxon>Batillariidae</taxon>
        <taxon>Batillaria</taxon>
    </lineage>
</organism>
<sequence length="76" mass="8634">MPRSSLPRGRMHHASAHLYCAGKFESRVTRLKRLVSPVASEGSWLLVLQSEQTFLSLSDLPPRLYRQGPASFFITY</sequence>
<reference evidence="1 2" key="1">
    <citation type="journal article" date="2023" name="Sci. Data">
        <title>Genome assembly of the Korean intertidal mud-creeper Batillaria attramentaria.</title>
        <authorList>
            <person name="Patra A.K."/>
            <person name="Ho P.T."/>
            <person name="Jun S."/>
            <person name="Lee S.J."/>
            <person name="Kim Y."/>
            <person name="Won Y.J."/>
        </authorList>
    </citation>
    <scope>NUCLEOTIDE SEQUENCE [LARGE SCALE GENOMIC DNA]</scope>
    <source>
        <strain evidence="1">Wonlab-2016</strain>
    </source>
</reference>
<name>A0ABD0LH76_9CAEN</name>
<keyword evidence="2" id="KW-1185">Reference proteome</keyword>
<dbReference type="EMBL" id="JACVVK020000052">
    <property type="protein sequence ID" value="KAK7498309.1"/>
    <property type="molecule type" value="Genomic_DNA"/>
</dbReference>
<protein>
    <submittedName>
        <fullName evidence="1">Uncharacterized protein</fullName>
    </submittedName>
</protein>